<organism evidence="1 2">
    <name type="scientific">Arthrobacter koreensis</name>
    <dbReference type="NCBI Taxonomy" id="199136"/>
    <lineage>
        <taxon>Bacteria</taxon>
        <taxon>Bacillati</taxon>
        <taxon>Actinomycetota</taxon>
        <taxon>Actinomycetes</taxon>
        <taxon>Micrococcales</taxon>
        <taxon>Micrococcaceae</taxon>
        <taxon>Arthrobacter</taxon>
    </lineage>
</organism>
<proteinExistence type="predicted"/>
<sequence length="186" mass="19948">MAERSIANLRSFGDMDSDVFVAPLGATKPAGKDDLQASPWDVLGWLGEDGAEEGFSVDVTKFKLFQGGKTGRTKANGTEKTMQVTAAESNPLVFELFYGTTTPATVSAGVAEIEIPDGAGTVARAAAFLYTDGDLWYIRYNTRAEVTDRGSVTYSNSELSTRQMTFDLVGKDYWLTNDPAFTGAAA</sequence>
<dbReference type="InterPro" id="IPR058154">
    <property type="entry name" value="Bxb1_TTP-like"/>
</dbReference>
<dbReference type="EMBL" id="CP106856">
    <property type="protein sequence ID" value="UYB35504.1"/>
    <property type="molecule type" value="Genomic_DNA"/>
</dbReference>
<protein>
    <recommendedName>
        <fullName evidence="3">Major tail protein</fullName>
    </recommendedName>
</protein>
<evidence type="ECO:0000313" key="1">
    <source>
        <dbReference type="EMBL" id="UYB35504.1"/>
    </source>
</evidence>
<accession>A0ABY6FRZ3</accession>
<dbReference type="RefSeq" id="WP_263127507.1">
    <property type="nucleotide sequence ID" value="NZ_CP106856.1"/>
</dbReference>
<evidence type="ECO:0000313" key="2">
    <source>
        <dbReference type="Proteomes" id="UP001063368"/>
    </source>
</evidence>
<gene>
    <name evidence="1" type="ORF">N9A08_12845</name>
</gene>
<dbReference type="Pfam" id="PF25681">
    <property type="entry name" value="Phage_TTP_17"/>
    <property type="match status" value="1"/>
</dbReference>
<dbReference type="Proteomes" id="UP001063368">
    <property type="component" value="Chromosome"/>
</dbReference>
<reference evidence="1" key="1">
    <citation type="submission" date="2022-09" db="EMBL/GenBank/DDBJ databases">
        <authorList>
            <person name="Li D."/>
            <person name="Cheng J."/>
            <person name="Li Y."/>
        </authorList>
    </citation>
    <scope>NUCLEOTIDE SEQUENCE</scope>
    <source>
        <strain evidence="1">DL</strain>
    </source>
</reference>
<keyword evidence="2" id="KW-1185">Reference proteome</keyword>
<evidence type="ECO:0008006" key="3">
    <source>
        <dbReference type="Google" id="ProtNLM"/>
    </source>
</evidence>
<name>A0ABY6FRZ3_9MICC</name>